<dbReference type="EMBL" id="JAGMUV010000028">
    <property type="protein sequence ID" value="KAH7117414.1"/>
    <property type="molecule type" value="Genomic_DNA"/>
</dbReference>
<dbReference type="PANTHER" id="PTHR28630:SF3">
    <property type="entry name" value="PEROXIREDOXIN-LIKE 2C"/>
    <property type="match status" value="1"/>
</dbReference>
<evidence type="ECO:0000313" key="1">
    <source>
        <dbReference type="EMBL" id="KAH7117414.1"/>
    </source>
</evidence>
<sequence length="212" mass="23783">MPNPCIPTSPIPDEEVISDIYNFPVLSFDGKSSPFGKLVAARDGVLNVVVIFIRHFFCSCDQDYIRSIALYLTPTILSTLAIGPSRLIIVGCGDPSRILPYAAETSCELPIFTDPTGRIYERLQMKKSLTISRRPSYVKQSLLSLIIRSVKQMVKSGYGAFKGGDFWQNGGEWIFREGRCVWVHRMETTADHLTAEELVKVLSGDKYWRPAT</sequence>
<dbReference type="InterPro" id="IPR032801">
    <property type="entry name" value="PXL2A/B/C"/>
</dbReference>
<organism evidence="1 2">
    <name type="scientific">Dactylonectria macrodidyma</name>
    <dbReference type="NCBI Taxonomy" id="307937"/>
    <lineage>
        <taxon>Eukaryota</taxon>
        <taxon>Fungi</taxon>
        <taxon>Dikarya</taxon>
        <taxon>Ascomycota</taxon>
        <taxon>Pezizomycotina</taxon>
        <taxon>Sordariomycetes</taxon>
        <taxon>Hypocreomycetidae</taxon>
        <taxon>Hypocreales</taxon>
        <taxon>Nectriaceae</taxon>
        <taxon>Dactylonectria</taxon>
    </lineage>
</organism>
<evidence type="ECO:0000313" key="2">
    <source>
        <dbReference type="Proteomes" id="UP000738349"/>
    </source>
</evidence>
<protein>
    <submittedName>
        <fullName evidence="1">AhpC/TSA antioxidant enzyme-domain-containing protein</fullName>
    </submittedName>
</protein>
<dbReference type="OrthoDB" id="40334at2759"/>
<accession>A0A9P9DDZ3</accession>
<gene>
    <name evidence="1" type="ORF">EDB81DRAFT_873243</name>
</gene>
<keyword evidence="2" id="KW-1185">Reference proteome</keyword>
<proteinExistence type="predicted"/>
<name>A0A9P9DDZ3_9HYPO</name>
<comment type="caution">
    <text evidence="1">The sequence shown here is derived from an EMBL/GenBank/DDBJ whole genome shotgun (WGS) entry which is preliminary data.</text>
</comment>
<dbReference type="Proteomes" id="UP000738349">
    <property type="component" value="Unassembled WGS sequence"/>
</dbReference>
<reference evidence="1" key="1">
    <citation type="journal article" date="2021" name="Nat. Commun.">
        <title>Genetic determinants of endophytism in the Arabidopsis root mycobiome.</title>
        <authorList>
            <person name="Mesny F."/>
            <person name="Miyauchi S."/>
            <person name="Thiergart T."/>
            <person name="Pickel B."/>
            <person name="Atanasova L."/>
            <person name="Karlsson M."/>
            <person name="Huettel B."/>
            <person name="Barry K.W."/>
            <person name="Haridas S."/>
            <person name="Chen C."/>
            <person name="Bauer D."/>
            <person name="Andreopoulos W."/>
            <person name="Pangilinan J."/>
            <person name="LaButti K."/>
            <person name="Riley R."/>
            <person name="Lipzen A."/>
            <person name="Clum A."/>
            <person name="Drula E."/>
            <person name="Henrissat B."/>
            <person name="Kohler A."/>
            <person name="Grigoriev I.V."/>
            <person name="Martin F.M."/>
            <person name="Hacquard S."/>
        </authorList>
    </citation>
    <scope>NUCLEOTIDE SEQUENCE</scope>
    <source>
        <strain evidence="1">MPI-CAGE-AT-0147</strain>
    </source>
</reference>
<dbReference type="AlphaFoldDB" id="A0A9P9DDZ3"/>
<dbReference type="Pfam" id="PF13911">
    <property type="entry name" value="AhpC-TSA_2"/>
    <property type="match status" value="1"/>
</dbReference>
<dbReference type="PANTHER" id="PTHR28630">
    <property type="match status" value="1"/>
</dbReference>